<gene>
    <name evidence="1" type="ORF">S01H1_43729</name>
</gene>
<proteinExistence type="predicted"/>
<evidence type="ECO:0000313" key="1">
    <source>
        <dbReference type="EMBL" id="GAG01855.1"/>
    </source>
</evidence>
<accession>X0U8H5</accession>
<protein>
    <submittedName>
        <fullName evidence="1">Uncharacterized protein</fullName>
    </submittedName>
</protein>
<reference evidence="1" key="1">
    <citation type="journal article" date="2014" name="Front. Microbiol.">
        <title>High frequency of phylogenetically diverse reductive dehalogenase-homologous genes in deep subseafloor sedimentary metagenomes.</title>
        <authorList>
            <person name="Kawai M."/>
            <person name="Futagami T."/>
            <person name="Toyoda A."/>
            <person name="Takaki Y."/>
            <person name="Nishi S."/>
            <person name="Hori S."/>
            <person name="Arai W."/>
            <person name="Tsubouchi T."/>
            <person name="Morono Y."/>
            <person name="Uchiyama I."/>
            <person name="Ito T."/>
            <person name="Fujiyama A."/>
            <person name="Inagaki F."/>
            <person name="Takami H."/>
        </authorList>
    </citation>
    <scope>NUCLEOTIDE SEQUENCE</scope>
    <source>
        <strain evidence="1">Expedition CK06-06</strain>
    </source>
</reference>
<dbReference type="EMBL" id="BARS01027868">
    <property type="protein sequence ID" value="GAG01855.1"/>
    <property type="molecule type" value="Genomic_DNA"/>
</dbReference>
<organism evidence="1">
    <name type="scientific">marine sediment metagenome</name>
    <dbReference type="NCBI Taxonomy" id="412755"/>
    <lineage>
        <taxon>unclassified sequences</taxon>
        <taxon>metagenomes</taxon>
        <taxon>ecological metagenomes</taxon>
    </lineage>
</organism>
<sequence>MGSKIIMSAITNSESLFMNVAKETGIDIIDYDGAIIWTG</sequence>
<feature type="non-terminal residue" evidence="1">
    <location>
        <position position="39"/>
    </location>
</feature>
<comment type="caution">
    <text evidence="1">The sequence shown here is derived from an EMBL/GenBank/DDBJ whole genome shotgun (WGS) entry which is preliminary data.</text>
</comment>
<name>X0U8H5_9ZZZZ</name>
<dbReference type="AlphaFoldDB" id="X0U8H5"/>